<protein>
    <recommendedName>
        <fullName evidence="5 8">Aldose 1-epimerase</fullName>
        <ecNumber evidence="4 8">5.1.3.3</ecNumber>
    </recommendedName>
</protein>
<comment type="catalytic activity">
    <reaction evidence="1 8">
        <text>alpha-D-glucose = beta-D-glucose</text>
        <dbReference type="Rhea" id="RHEA:10264"/>
        <dbReference type="ChEBI" id="CHEBI:15903"/>
        <dbReference type="ChEBI" id="CHEBI:17925"/>
        <dbReference type="EC" id="5.1.3.3"/>
    </reaction>
</comment>
<dbReference type="PROSITE" id="PS00545">
    <property type="entry name" value="ALDOSE_1_EPIMERASE"/>
    <property type="match status" value="1"/>
</dbReference>
<organism evidence="9 10">
    <name type="scientific">Colwellia echini</name>
    <dbReference type="NCBI Taxonomy" id="1982103"/>
    <lineage>
        <taxon>Bacteria</taxon>
        <taxon>Pseudomonadati</taxon>
        <taxon>Pseudomonadota</taxon>
        <taxon>Gammaproteobacteria</taxon>
        <taxon>Alteromonadales</taxon>
        <taxon>Colwelliaceae</taxon>
        <taxon>Colwellia</taxon>
    </lineage>
</organism>
<evidence type="ECO:0000256" key="6">
    <source>
        <dbReference type="ARBA" id="ARBA00023235"/>
    </source>
</evidence>
<dbReference type="RefSeq" id="WP_101343347.1">
    <property type="nucleotide sequence ID" value="NZ_PJAI02000001.1"/>
</dbReference>
<accession>A0ABY3N1X6</accession>
<dbReference type="InterPro" id="IPR015443">
    <property type="entry name" value="Aldose_1-epimerase"/>
</dbReference>
<dbReference type="InterPro" id="IPR014718">
    <property type="entry name" value="GH-type_carb-bd"/>
</dbReference>
<evidence type="ECO:0000256" key="2">
    <source>
        <dbReference type="ARBA" id="ARBA00005028"/>
    </source>
</evidence>
<evidence type="ECO:0000313" key="10">
    <source>
        <dbReference type="Proteomes" id="UP000815846"/>
    </source>
</evidence>
<gene>
    <name evidence="9" type="ORF">CWS31_001560</name>
</gene>
<evidence type="ECO:0000256" key="8">
    <source>
        <dbReference type="PIRNR" id="PIRNR005096"/>
    </source>
</evidence>
<dbReference type="PANTHER" id="PTHR10091:SF0">
    <property type="entry name" value="GALACTOSE MUTAROTASE"/>
    <property type="match status" value="1"/>
</dbReference>
<name>A0ABY3N1X6_9GAMM</name>
<comment type="caution">
    <text evidence="9">The sequence shown here is derived from an EMBL/GenBank/DDBJ whole genome shotgun (WGS) entry which is preliminary data.</text>
</comment>
<evidence type="ECO:0000256" key="4">
    <source>
        <dbReference type="ARBA" id="ARBA00013185"/>
    </source>
</evidence>
<dbReference type="InterPro" id="IPR008183">
    <property type="entry name" value="Aldose_1/G6P_1-epimerase"/>
</dbReference>
<dbReference type="SUPFAM" id="SSF74650">
    <property type="entry name" value="Galactose mutarotase-like"/>
    <property type="match status" value="1"/>
</dbReference>
<keyword evidence="7 8" id="KW-0119">Carbohydrate metabolism</keyword>
<dbReference type="InterPro" id="IPR018052">
    <property type="entry name" value="Ald1_epimerase_CS"/>
</dbReference>
<comment type="pathway">
    <text evidence="2 8">Carbohydrate metabolism; hexose metabolism.</text>
</comment>
<dbReference type="PANTHER" id="PTHR10091">
    <property type="entry name" value="ALDOSE-1-EPIMERASE"/>
    <property type="match status" value="1"/>
</dbReference>
<evidence type="ECO:0000256" key="3">
    <source>
        <dbReference type="ARBA" id="ARBA00006206"/>
    </source>
</evidence>
<dbReference type="EC" id="5.1.3.3" evidence="4 8"/>
<evidence type="ECO:0000256" key="7">
    <source>
        <dbReference type="ARBA" id="ARBA00023277"/>
    </source>
</evidence>
<keyword evidence="10" id="KW-1185">Reference proteome</keyword>
<comment type="similarity">
    <text evidence="3 8">Belongs to the aldose epimerase family.</text>
</comment>
<dbReference type="EMBL" id="PJAI02000001">
    <property type="protein sequence ID" value="TYK67237.1"/>
    <property type="molecule type" value="Genomic_DNA"/>
</dbReference>
<dbReference type="NCBIfam" id="NF008277">
    <property type="entry name" value="PRK11055.1"/>
    <property type="match status" value="1"/>
</dbReference>
<dbReference type="Proteomes" id="UP000815846">
    <property type="component" value="Unassembled WGS sequence"/>
</dbReference>
<dbReference type="CDD" id="cd09019">
    <property type="entry name" value="galactose_mutarotase_like"/>
    <property type="match status" value="1"/>
</dbReference>
<reference evidence="9 10" key="1">
    <citation type="submission" date="2019-08" db="EMBL/GenBank/DDBJ databases">
        <title>Microbe sample from Colwellia echini.</title>
        <authorList>
            <person name="Christiansen L."/>
            <person name="Pathiraja D."/>
            <person name="Schultz-Johansen M."/>
            <person name="Choi I.-G."/>
            <person name="Stougaard P."/>
        </authorList>
    </citation>
    <scope>NUCLEOTIDE SEQUENCE [LARGE SCALE GENOMIC DNA]</scope>
    <source>
        <strain evidence="9 10">A3</strain>
    </source>
</reference>
<proteinExistence type="inferred from homology"/>
<dbReference type="InterPro" id="IPR011013">
    <property type="entry name" value="Gal_mutarotase_sf_dom"/>
</dbReference>
<dbReference type="Gene3D" id="2.70.98.10">
    <property type="match status" value="1"/>
</dbReference>
<dbReference type="PIRSF" id="PIRSF005096">
    <property type="entry name" value="GALM"/>
    <property type="match status" value="1"/>
</dbReference>
<evidence type="ECO:0000256" key="1">
    <source>
        <dbReference type="ARBA" id="ARBA00001614"/>
    </source>
</evidence>
<evidence type="ECO:0000313" key="9">
    <source>
        <dbReference type="EMBL" id="TYK67237.1"/>
    </source>
</evidence>
<keyword evidence="6 8" id="KW-0413">Isomerase</keyword>
<evidence type="ECO:0000256" key="5">
    <source>
        <dbReference type="ARBA" id="ARBA00014165"/>
    </source>
</evidence>
<dbReference type="InterPro" id="IPR047215">
    <property type="entry name" value="Galactose_mutarotase-like"/>
</dbReference>
<dbReference type="Pfam" id="PF01263">
    <property type="entry name" value="Aldose_epim"/>
    <property type="match status" value="1"/>
</dbReference>
<sequence length="327" mass="36661">MSELRTTLLQNNKGMSVEILSFGARIKSILFPVKGKTTEMTVGYSTAEGYLTDEFYLGATCGRVCNRIEDARFELGGVHYFLTKNDNENCLHGGIDNFSSRYWQIQSFSKSAVTLITESKDGDQGFPGNLTLQVEYHLTDDNKLEINYLATTDAPTPINITNHAYFNLGDNSCESLDLELSAASMLERKDNSAPSGVILPVENSDFDFRQVTNIGQRQANFTDVSLQDMACFDHCYIFDSKDNTLPKATLISKNNAVKMSLYTDQPAMQLYTGRYLEGNFIAYQGVCLEAQGYSNAVNTPHFPTSILQVDEQYQRQIVYHFESTEVN</sequence>